<evidence type="ECO:0000256" key="6">
    <source>
        <dbReference type="ARBA" id="ARBA00023163"/>
    </source>
</evidence>
<evidence type="ECO:0000256" key="7">
    <source>
        <dbReference type="PROSITE-ProRule" id="PRU00169"/>
    </source>
</evidence>
<dbReference type="PROSITE" id="PS50045">
    <property type="entry name" value="SIGMA54_INTERACT_4"/>
    <property type="match status" value="1"/>
</dbReference>
<dbReference type="InterPro" id="IPR027417">
    <property type="entry name" value="P-loop_NTPase"/>
</dbReference>
<keyword evidence="3" id="KW-0805">Transcription regulation</keyword>
<dbReference type="InterPro" id="IPR009057">
    <property type="entry name" value="Homeodomain-like_sf"/>
</dbReference>
<dbReference type="PROSITE" id="PS00676">
    <property type="entry name" value="SIGMA54_INTERACT_2"/>
    <property type="match status" value="1"/>
</dbReference>
<dbReference type="FunFam" id="1.10.8.60:FF:000014">
    <property type="entry name" value="DNA-binding transcriptional regulator NtrC"/>
    <property type="match status" value="1"/>
</dbReference>
<evidence type="ECO:0000256" key="5">
    <source>
        <dbReference type="ARBA" id="ARBA00023159"/>
    </source>
</evidence>
<protein>
    <submittedName>
        <fullName evidence="10">Sigma-54-dependent Fis family transcriptional regulator</fullName>
    </submittedName>
</protein>
<name>A0A7V4TZK9_CALAY</name>
<dbReference type="Pfam" id="PF25601">
    <property type="entry name" value="AAA_lid_14"/>
    <property type="match status" value="1"/>
</dbReference>
<comment type="caution">
    <text evidence="10">The sequence shown here is derived from an EMBL/GenBank/DDBJ whole genome shotgun (WGS) entry which is preliminary data.</text>
</comment>
<dbReference type="EMBL" id="DRQG01000051">
    <property type="protein sequence ID" value="HGY55118.1"/>
    <property type="molecule type" value="Genomic_DNA"/>
</dbReference>
<feature type="domain" description="Response regulatory" evidence="9">
    <location>
        <begin position="5"/>
        <end position="119"/>
    </location>
</feature>
<dbReference type="InterPro" id="IPR025943">
    <property type="entry name" value="Sigma_54_int_dom_ATP-bd_2"/>
</dbReference>
<keyword evidence="7" id="KW-0597">Phosphoprotein</keyword>
<evidence type="ECO:0000259" key="9">
    <source>
        <dbReference type="PROSITE" id="PS50110"/>
    </source>
</evidence>
<dbReference type="Pfam" id="PF00072">
    <property type="entry name" value="Response_reg"/>
    <property type="match status" value="1"/>
</dbReference>
<organism evidence="10">
    <name type="scientific">Caldithrix abyssi</name>
    <dbReference type="NCBI Taxonomy" id="187145"/>
    <lineage>
        <taxon>Bacteria</taxon>
        <taxon>Pseudomonadati</taxon>
        <taxon>Calditrichota</taxon>
        <taxon>Calditrichia</taxon>
        <taxon>Calditrichales</taxon>
        <taxon>Calditrichaceae</taxon>
        <taxon>Caldithrix</taxon>
    </lineage>
</organism>
<dbReference type="PANTHER" id="PTHR32071:SF113">
    <property type="entry name" value="ALGINATE BIOSYNTHESIS TRANSCRIPTIONAL REGULATORY PROTEIN ALGB"/>
    <property type="match status" value="1"/>
</dbReference>
<dbReference type="InterPro" id="IPR003593">
    <property type="entry name" value="AAA+_ATPase"/>
</dbReference>
<accession>A0A7V4TZK9</accession>
<dbReference type="PANTHER" id="PTHR32071">
    <property type="entry name" value="TRANSCRIPTIONAL REGULATORY PROTEIN"/>
    <property type="match status" value="1"/>
</dbReference>
<dbReference type="PROSITE" id="PS00675">
    <property type="entry name" value="SIGMA54_INTERACT_1"/>
    <property type="match status" value="1"/>
</dbReference>
<dbReference type="GO" id="GO:0006355">
    <property type="term" value="P:regulation of DNA-templated transcription"/>
    <property type="evidence" value="ECO:0007669"/>
    <property type="project" value="InterPro"/>
</dbReference>
<dbReference type="GO" id="GO:0043565">
    <property type="term" value="F:sequence-specific DNA binding"/>
    <property type="evidence" value="ECO:0007669"/>
    <property type="project" value="InterPro"/>
</dbReference>
<gene>
    <name evidence="10" type="ORF">ENK44_05430</name>
</gene>
<dbReference type="Pfam" id="PF02954">
    <property type="entry name" value="HTH_8"/>
    <property type="match status" value="1"/>
</dbReference>
<keyword evidence="5" id="KW-0010">Activator</keyword>
<feature type="domain" description="Sigma-54 factor interaction" evidence="8">
    <location>
        <begin position="144"/>
        <end position="374"/>
    </location>
</feature>
<evidence type="ECO:0000259" key="8">
    <source>
        <dbReference type="PROSITE" id="PS50045"/>
    </source>
</evidence>
<dbReference type="Proteomes" id="UP000885779">
    <property type="component" value="Unassembled WGS sequence"/>
</dbReference>
<keyword evidence="4" id="KW-0238">DNA-binding</keyword>
<dbReference type="Gene3D" id="3.40.50.300">
    <property type="entry name" value="P-loop containing nucleotide triphosphate hydrolases"/>
    <property type="match status" value="1"/>
</dbReference>
<dbReference type="InterPro" id="IPR002078">
    <property type="entry name" value="Sigma_54_int"/>
</dbReference>
<dbReference type="Pfam" id="PF00158">
    <property type="entry name" value="Sigma54_activat"/>
    <property type="match status" value="1"/>
</dbReference>
<dbReference type="PRINTS" id="PR01590">
    <property type="entry name" value="HTHFIS"/>
</dbReference>
<dbReference type="InterPro" id="IPR025662">
    <property type="entry name" value="Sigma_54_int_dom_ATP-bd_1"/>
</dbReference>
<dbReference type="SUPFAM" id="SSF52172">
    <property type="entry name" value="CheY-like"/>
    <property type="match status" value="1"/>
</dbReference>
<dbReference type="GO" id="GO:0000160">
    <property type="term" value="P:phosphorelay signal transduction system"/>
    <property type="evidence" value="ECO:0007669"/>
    <property type="project" value="InterPro"/>
</dbReference>
<sequence>MSNLKILVIDDEQLICWSFKQQLDHKGYDVYTADSAEEGLVKFEKESPEIVFIDNRLPNMQGLDLLTKIKEIESNTYVVFMTAFGTIETAVEAMKRGAYDYINKPFTFEEIHVILKGIREKIELENNLRILKREQFSHVNFDNIVGQSEQMKEILQLSKKIAKSEATTVLLLGESGTGKDLLARAIHNESNRSHKSFVTINCSSVPETLLESELFGHEKGAFTNAHKQKKGLFEIADGGTVFLDEIGEVSLGIQVKLLSIIEYKMFRRVGGTKDINVDIRIIAATNKNLQDSIKENKFRYDLYYRIKVFQLTLPPLRERPEDIPLLIDHFIKGFNVQFRKNIKGVTPEAEELLIQYDWPGNVRELRNVIERAIILQSGEYIRKEDLPCEINLQTRPTLVGNVDMWFQIPDEGFSLFEVEKKIIEQTLRKVNQNQSKAAKMMGISRDRLRYKMKKYNIRVR</sequence>
<evidence type="ECO:0000313" key="10">
    <source>
        <dbReference type="EMBL" id="HGY55118.1"/>
    </source>
</evidence>
<dbReference type="CDD" id="cd00009">
    <property type="entry name" value="AAA"/>
    <property type="match status" value="1"/>
</dbReference>
<dbReference type="SUPFAM" id="SSF46689">
    <property type="entry name" value="Homeodomain-like"/>
    <property type="match status" value="1"/>
</dbReference>
<dbReference type="PROSITE" id="PS50110">
    <property type="entry name" value="RESPONSE_REGULATORY"/>
    <property type="match status" value="1"/>
</dbReference>
<proteinExistence type="predicted"/>
<evidence type="ECO:0000256" key="3">
    <source>
        <dbReference type="ARBA" id="ARBA00023015"/>
    </source>
</evidence>
<dbReference type="InterPro" id="IPR058031">
    <property type="entry name" value="AAA_lid_NorR"/>
</dbReference>
<dbReference type="GO" id="GO:0005524">
    <property type="term" value="F:ATP binding"/>
    <property type="evidence" value="ECO:0007669"/>
    <property type="project" value="UniProtKB-KW"/>
</dbReference>
<keyword evidence="2" id="KW-0067">ATP-binding</keyword>
<evidence type="ECO:0000256" key="1">
    <source>
        <dbReference type="ARBA" id="ARBA00022741"/>
    </source>
</evidence>
<dbReference type="SMART" id="SM00448">
    <property type="entry name" value="REC"/>
    <property type="match status" value="1"/>
</dbReference>
<dbReference type="PROSITE" id="PS00688">
    <property type="entry name" value="SIGMA54_INTERACT_3"/>
    <property type="match status" value="1"/>
</dbReference>
<dbReference type="Gene3D" id="3.40.50.2300">
    <property type="match status" value="1"/>
</dbReference>
<dbReference type="SUPFAM" id="SSF52540">
    <property type="entry name" value="P-loop containing nucleoside triphosphate hydrolases"/>
    <property type="match status" value="1"/>
</dbReference>
<dbReference type="InterPro" id="IPR001789">
    <property type="entry name" value="Sig_transdc_resp-reg_receiver"/>
</dbReference>
<feature type="non-terminal residue" evidence="10">
    <location>
        <position position="460"/>
    </location>
</feature>
<reference evidence="10" key="1">
    <citation type="journal article" date="2020" name="mSystems">
        <title>Genome- and Community-Level Interaction Insights into Carbon Utilization and Element Cycling Functions of Hydrothermarchaeota in Hydrothermal Sediment.</title>
        <authorList>
            <person name="Zhou Z."/>
            <person name="Liu Y."/>
            <person name="Xu W."/>
            <person name="Pan J."/>
            <person name="Luo Z.H."/>
            <person name="Li M."/>
        </authorList>
    </citation>
    <scope>NUCLEOTIDE SEQUENCE [LARGE SCALE GENOMIC DNA]</scope>
    <source>
        <strain evidence="10">HyVt-577</strain>
    </source>
</reference>
<dbReference type="InterPro" id="IPR002197">
    <property type="entry name" value="HTH_Fis"/>
</dbReference>
<dbReference type="AlphaFoldDB" id="A0A7V4TZK9"/>
<dbReference type="FunFam" id="3.40.50.300:FF:000006">
    <property type="entry name" value="DNA-binding transcriptional regulator NtrC"/>
    <property type="match status" value="1"/>
</dbReference>
<keyword evidence="1" id="KW-0547">Nucleotide-binding</keyword>
<evidence type="ECO:0000256" key="4">
    <source>
        <dbReference type="ARBA" id="ARBA00023125"/>
    </source>
</evidence>
<dbReference type="InterPro" id="IPR025944">
    <property type="entry name" value="Sigma_54_int_dom_CS"/>
</dbReference>
<keyword evidence="6" id="KW-0804">Transcription</keyword>
<evidence type="ECO:0000256" key="2">
    <source>
        <dbReference type="ARBA" id="ARBA00022840"/>
    </source>
</evidence>
<feature type="modified residue" description="4-aspartylphosphate" evidence="7">
    <location>
        <position position="54"/>
    </location>
</feature>
<dbReference type="Gene3D" id="1.10.10.60">
    <property type="entry name" value="Homeodomain-like"/>
    <property type="match status" value="1"/>
</dbReference>
<dbReference type="InterPro" id="IPR011006">
    <property type="entry name" value="CheY-like_superfamily"/>
</dbReference>
<dbReference type="SMART" id="SM00382">
    <property type="entry name" value="AAA"/>
    <property type="match status" value="1"/>
</dbReference>
<dbReference type="Gene3D" id="1.10.8.60">
    <property type="match status" value="1"/>
</dbReference>